<keyword evidence="2" id="KW-0378">Hydrolase</keyword>
<feature type="compositionally biased region" description="Low complexity" evidence="1">
    <location>
        <begin position="66"/>
        <end position="75"/>
    </location>
</feature>
<dbReference type="EMBL" id="CADCTN010000158">
    <property type="protein sequence ID" value="CAA9252593.1"/>
    <property type="molecule type" value="Genomic_DNA"/>
</dbReference>
<accession>A0A6J4IJP9</accession>
<feature type="region of interest" description="Disordered" evidence="1">
    <location>
        <begin position="1"/>
        <end position="252"/>
    </location>
</feature>
<protein>
    <submittedName>
        <fullName evidence="2">Uncharacterized Nudix hydrolase NudL</fullName>
    </submittedName>
</protein>
<proteinExistence type="predicted"/>
<feature type="compositionally biased region" description="Basic residues" evidence="1">
    <location>
        <begin position="219"/>
        <end position="242"/>
    </location>
</feature>
<sequence length="252" mass="26570">ERRGARRAARVPATAARRRRRPAAAPPDAAGQRHGPPLRRPHPVRGERRGTRRAAHREVGAPAQPRRPAGLPWWRGRPRRRLPGGDGAPGGAGGGRHRPGRRARAGHPAGALPPAVGPAGRPGRGLVGRPARRERRRSAGGGPGRPGAPRRAHRSDQPLPAAPPLRLRRAGLRGRGHAGVGLHRRSARGGSRGGRPGPAVGHPRRPAGAGVPAAALHAPRLRGRRPDRGHRRADGRRSRARRSAGAYGSAPM</sequence>
<feature type="compositionally biased region" description="Basic residues" evidence="1">
    <location>
        <begin position="95"/>
        <end position="105"/>
    </location>
</feature>
<name>A0A6J4IJP9_9ACTN</name>
<dbReference type="GO" id="GO:0016787">
    <property type="term" value="F:hydrolase activity"/>
    <property type="evidence" value="ECO:0007669"/>
    <property type="project" value="UniProtKB-KW"/>
</dbReference>
<evidence type="ECO:0000313" key="2">
    <source>
        <dbReference type="EMBL" id="CAA9252593.1"/>
    </source>
</evidence>
<feature type="non-terminal residue" evidence="2">
    <location>
        <position position="1"/>
    </location>
</feature>
<organism evidence="2">
    <name type="scientific">uncultured Blastococcus sp</name>
    <dbReference type="NCBI Taxonomy" id="217144"/>
    <lineage>
        <taxon>Bacteria</taxon>
        <taxon>Bacillati</taxon>
        <taxon>Actinomycetota</taxon>
        <taxon>Actinomycetes</taxon>
        <taxon>Geodermatophilales</taxon>
        <taxon>Geodermatophilaceae</taxon>
        <taxon>Blastococcus</taxon>
        <taxon>environmental samples</taxon>
    </lineage>
</organism>
<feature type="compositionally biased region" description="Gly residues" evidence="1">
    <location>
        <begin position="84"/>
        <end position="94"/>
    </location>
</feature>
<feature type="non-terminal residue" evidence="2">
    <location>
        <position position="252"/>
    </location>
</feature>
<feature type="compositionally biased region" description="Basic residues" evidence="1">
    <location>
        <begin position="166"/>
        <end position="187"/>
    </location>
</feature>
<feature type="compositionally biased region" description="Low complexity" evidence="1">
    <location>
        <begin position="197"/>
        <end position="218"/>
    </location>
</feature>
<evidence type="ECO:0000256" key="1">
    <source>
        <dbReference type="SAM" id="MobiDB-lite"/>
    </source>
</evidence>
<feature type="compositionally biased region" description="Low complexity" evidence="1">
    <location>
        <begin position="106"/>
        <end position="119"/>
    </location>
</feature>
<reference evidence="2" key="1">
    <citation type="submission" date="2020-02" db="EMBL/GenBank/DDBJ databases">
        <authorList>
            <person name="Meier V. D."/>
        </authorList>
    </citation>
    <scope>NUCLEOTIDE SEQUENCE</scope>
    <source>
        <strain evidence="2">AVDCRST_MAG52</strain>
    </source>
</reference>
<dbReference type="AlphaFoldDB" id="A0A6J4IJP9"/>
<gene>
    <name evidence="2" type="ORF">AVDCRST_MAG52-2165</name>
</gene>